<evidence type="ECO:0000256" key="4">
    <source>
        <dbReference type="ARBA" id="ARBA00022801"/>
    </source>
</evidence>
<protein>
    <recommendedName>
        <fullName evidence="3 6">Beta-lactamase</fullName>
        <ecNumber evidence="3 6">3.5.2.6</ecNumber>
    </recommendedName>
</protein>
<dbReference type="InterPro" id="IPR045155">
    <property type="entry name" value="Beta-lactam_cat"/>
</dbReference>
<dbReference type="AlphaFoldDB" id="A0A4S3KVZ4"/>
<organism evidence="9 10">
    <name type="scientific">Pseudofulvimonas gallinarii</name>
    <dbReference type="NCBI Taxonomy" id="634155"/>
    <lineage>
        <taxon>Bacteria</taxon>
        <taxon>Pseudomonadati</taxon>
        <taxon>Pseudomonadota</taxon>
        <taxon>Gammaproteobacteria</taxon>
        <taxon>Lysobacterales</taxon>
        <taxon>Rhodanobacteraceae</taxon>
        <taxon>Pseudofulvimonas</taxon>
    </lineage>
</organism>
<proteinExistence type="inferred from homology"/>
<dbReference type="GO" id="GO:0030655">
    <property type="term" value="P:beta-lactam antibiotic catabolic process"/>
    <property type="evidence" value="ECO:0007669"/>
    <property type="project" value="InterPro"/>
</dbReference>
<dbReference type="InterPro" id="IPR023650">
    <property type="entry name" value="Beta-lactam_class-A_AS"/>
</dbReference>
<evidence type="ECO:0000259" key="8">
    <source>
        <dbReference type="Pfam" id="PF13354"/>
    </source>
</evidence>
<dbReference type="EMBL" id="SMAF01000017">
    <property type="protein sequence ID" value="TCS96013.1"/>
    <property type="molecule type" value="Genomic_DNA"/>
</dbReference>
<dbReference type="Pfam" id="PF13354">
    <property type="entry name" value="Beta-lactamase2"/>
    <property type="match status" value="1"/>
</dbReference>
<sequence>MRSLSRRDVLKMLLAVPVIVLPACATGRTSPQRDHGDALAKLERQHGGRLGVCILDTATGAELRWRGDERFALCSTFKLPLAATVLRAVELGELDGNAPVPFGPADLVPHAPVVQARLDAGVTSMTALELAEAAQLTSDNVAANLLLRQLGGPAGVTESWRARGDDVTRLDRFEPAMNHVLPGEEHDTTTPCAMARHVAALVTGDLLSADSRDLLRQWLVATDTGLRRLRAGLPPHWPAGDKTGTGIAPTMANKLNDVAVAWPPGRAPLVVAAYYESRGHSPGTWRDEESIFPPIARIAAAWLDGLD</sequence>
<comment type="similarity">
    <text evidence="2 6">Belongs to the class-A beta-lactamase family.</text>
</comment>
<keyword evidence="5 6" id="KW-0046">Antibiotic resistance</keyword>
<dbReference type="PROSITE" id="PS00146">
    <property type="entry name" value="BETA_LACTAMASE_A"/>
    <property type="match status" value="1"/>
</dbReference>
<feature type="signal peptide" evidence="7">
    <location>
        <begin position="1"/>
        <end position="25"/>
    </location>
</feature>
<dbReference type="GO" id="GO:0046677">
    <property type="term" value="P:response to antibiotic"/>
    <property type="evidence" value="ECO:0007669"/>
    <property type="project" value="UniProtKB-UniRule"/>
</dbReference>
<keyword evidence="10" id="KW-1185">Reference proteome</keyword>
<accession>A0A4S3KVZ4</accession>
<dbReference type="PANTHER" id="PTHR35333">
    <property type="entry name" value="BETA-LACTAMASE"/>
    <property type="match status" value="1"/>
</dbReference>
<dbReference type="InterPro" id="IPR012338">
    <property type="entry name" value="Beta-lactam/transpept-like"/>
</dbReference>
<reference evidence="9 10" key="1">
    <citation type="submission" date="2019-03" db="EMBL/GenBank/DDBJ databases">
        <title>Genomic Encyclopedia of Type Strains, Phase IV (KMG-IV): sequencing the most valuable type-strain genomes for metagenomic binning, comparative biology and taxonomic classification.</title>
        <authorList>
            <person name="Goeker M."/>
        </authorList>
    </citation>
    <scope>NUCLEOTIDE SEQUENCE [LARGE SCALE GENOMIC DNA]</scope>
    <source>
        <strain evidence="9 10">DSM 21944</strain>
    </source>
</reference>
<evidence type="ECO:0000256" key="2">
    <source>
        <dbReference type="ARBA" id="ARBA00009009"/>
    </source>
</evidence>
<dbReference type="RefSeq" id="WP_123522832.1">
    <property type="nucleotide sequence ID" value="NZ_JBHLWF010000008.1"/>
</dbReference>
<dbReference type="SUPFAM" id="SSF56601">
    <property type="entry name" value="beta-lactamase/transpeptidase-like"/>
    <property type="match status" value="1"/>
</dbReference>
<comment type="caution">
    <text evidence="9">The sequence shown here is derived from an EMBL/GenBank/DDBJ whole genome shotgun (WGS) entry which is preliminary data.</text>
</comment>
<dbReference type="PRINTS" id="PR00118">
    <property type="entry name" value="BLACTAMASEA"/>
</dbReference>
<evidence type="ECO:0000256" key="1">
    <source>
        <dbReference type="ARBA" id="ARBA00001526"/>
    </source>
</evidence>
<dbReference type="Proteomes" id="UP000294599">
    <property type="component" value="Unassembled WGS sequence"/>
</dbReference>
<dbReference type="OrthoDB" id="9784149at2"/>
<keyword evidence="4 6" id="KW-0378">Hydrolase</keyword>
<keyword evidence="7" id="KW-0732">Signal</keyword>
<evidence type="ECO:0000256" key="5">
    <source>
        <dbReference type="ARBA" id="ARBA00023251"/>
    </source>
</evidence>
<gene>
    <name evidence="9" type="ORF">EDC25_11724</name>
</gene>
<evidence type="ECO:0000313" key="9">
    <source>
        <dbReference type="EMBL" id="TCS96013.1"/>
    </source>
</evidence>
<comment type="catalytic activity">
    <reaction evidence="1 6">
        <text>a beta-lactam + H2O = a substituted beta-amino acid</text>
        <dbReference type="Rhea" id="RHEA:20401"/>
        <dbReference type="ChEBI" id="CHEBI:15377"/>
        <dbReference type="ChEBI" id="CHEBI:35627"/>
        <dbReference type="ChEBI" id="CHEBI:140347"/>
        <dbReference type="EC" id="3.5.2.6"/>
    </reaction>
</comment>
<evidence type="ECO:0000256" key="6">
    <source>
        <dbReference type="RuleBase" id="RU361140"/>
    </source>
</evidence>
<feature type="chain" id="PRO_5030100291" description="Beta-lactamase" evidence="7">
    <location>
        <begin position="26"/>
        <end position="307"/>
    </location>
</feature>
<evidence type="ECO:0000256" key="3">
    <source>
        <dbReference type="ARBA" id="ARBA00012865"/>
    </source>
</evidence>
<dbReference type="EC" id="3.5.2.6" evidence="3 6"/>
<evidence type="ECO:0000256" key="7">
    <source>
        <dbReference type="SAM" id="SignalP"/>
    </source>
</evidence>
<dbReference type="PANTHER" id="PTHR35333:SF3">
    <property type="entry name" value="BETA-LACTAMASE-TYPE TRANSPEPTIDASE FOLD CONTAINING PROTEIN"/>
    <property type="match status" value="1"/>
</dbReference>
<evidence type="ECO:0000313" key="10">
    <source>
        <dbReference type="Proteomes" id="UP000294599"/>
    </source>
</evidence>
<dbReference type="GO" id="GO:0008800">
    <property type="term" value="F:beta-lactamase activity"/>
    <property type="evidence" value="ECO:0007669"/>
    <property type="project" value="UniProtKB-UniRule"/>
</dbReference>
<name>A0A4S3KVZ4_9GAMM</name>
<feature type="domain" description="Beta-lactamase class A catalytic" evidence="8">
    <location>
        <begin position="51"/>
        <end position="274"/>
    </location>
</feature>
<dbReference type="InterPro" id="IPR000871">
    <property type="entry name" value="Beta-lactam_class-A"/>
</dbReference>
<dbReference type="Gene3D" id="3.40.710.10">
    <property type="entry name" value="DD-peptidase/beta-lactamase superfamily"/>
    <property type="match status" value="1"/>
</dbReference>
<dbReference type="NCBIfam" id="NF033103">
    <property type="entry name" value="bla_class_A"/>
    <property type="match status" value="1"/>
</dbReference>